<gene>
    <name evidence="4" type="primary">rlpA</name>
    <name evidence="9" type="ORF">ACFFGH_02140</name>
</gene>
<dbReference type="Gene3D" id="3.30.70.1070">
    <property type="entry name" value="Sporulation related repeat"/>
    <property type="match status" value="1"/>
</dbReference>
<dbReference type="RefSeq" id="WP_386664403.1">
    <property type="nucleotide sequence ID" value="NZ_JBHLTG010000001.1"/>
</dbReference>
<dbReference type="PROSITE" id="PS51724">
    <property type="entry name" value="SPOR"/>
    <property type="match status" value="1"/>
</dbReference>
<feature type="region of interest" description="Disordered" evidence="6">
    <location>
        <begin position="291"/>
        <end position="313"/>
    </location>
</feature>
<evidence type="ECO:0000313" key="9">
    <source>
        <dbReference type="EMBL" id="MFC0676653.1"/>
    </source>
</evidence>
<evidence type="ECO:0000259" key="8">
    <source>
        <dbReference type="PROSITE" id="PS51724"/>
    </source>
</evidence>
<accession>A0ABV6RI39</accession>
<feature type="signal peptide" evidence="7">
    <location>
        <begin position="1"/>
        <end position="19"/>
    </location>
</feature>
<dbReference type="PANTHER" id="PTHR34183:SF1">
    <property type="entry name" value="ENDOLYTIC PEPTIDOGLYCAN TRANSGLYCOSYLASE RLPA"/>
    <property type="match status" value="1"/>
</dbReference>
<comment type="function">
    <text evidence="4">Lytic transglycosylase with a strong preference for naked glycan strands that lack stem peptides.</text>
</comment>
<keyword evidence="4" id="KW-0564">Palmitate</keyword>
<keyword evidence="4" id="KW-0449">Lipoprotein</keyword>
<dbReference type="HAMAP" id="MF_02071">
    <property type="entry name" value="RlpA"/>
    <property type="match status" value="1"/>
</dbReference>
<dbReference type="InterPro" id="IPR034718">
    <property type="entry name" value="RlpA"/>
</dbReference>
<evidence type="ECO:0000256" key="6">
    <source>
        <dbReference type="SAM" id="MobiDB-lite"/>
    </source>
</evidence>
<dbReference type="CDD" id="cd22268">
    <property type="entry name" value="DPBB_RlpA-like"/>
    <property type="match status" value="1"/>
</dbReference>
<feature type="domain" description="SPOR" evidence="8">
    <location>
        <begin position="373"/>
        <end position="452"/>
    </location>
</feature>
<dbReference type="EMBL" id="JBHLTG010000001">
    <property type="protein sequence ID" value="MFC0676653.1"/>
    <property type="molecule type" value="Genomic_DNA"/>
</dbReference>
<dbReference type="InterPro" id="IPR036680">
    <property type="entry name" value="SPOR-like_sf"/>
</dbReference>
<dbReference type="SUPFAM" id="SSF110997">
    <property type="entry name" value="Sporulation related repeat"/>
    <property type="match status" value="1"/>
</dbReference>
<sequence length="452" mass="46910">MRALILATAALGLAACASAPKKTAESASQPPLPPLAVPAASSARALPLPVPPKASPYAAAKEDPRTRGDYVAGGLYKPGVADSTPDYVPDVDAIPEPDVIAVPRSRVGNRSSYTVLGKTYYVLDDSRGYVEQGIASYYGQKFHGRRTSNLEVYDMYAFTAAHKSLPLPSFARVTNLDNGKSVVVRVNDRGPFHDGRVIDLSYAAAVKLGITHQGTGRVEVRAVHPGDNGTIFAGKGKRAPAMGAVNTSPGVVRSALDRLVAAIPAGRKQRKIAGAESAAAAVSTTQVAGATPVASADASAASSADARFDMRRDGKPMGADEFEAWMKDRQIRVATGQPTALKPSAPTPEAAVSQAVVPQAVSEAPQAVAASASAVTEGLMLQVASFGARNNADRALTLLREAGIIGARLQDGVANGQPVWRLRIGPVAEAGEAELATRLASLGFGPPRRVRD</sequence>
<dbReference type="InterPro" id="IPR036908">
    <property type="entry name" value="RlpA-like_sf"/>
</dbReference>
<keyword evidence="2 4" id="KW-0456">Lyase</keyword>
<dbReference type="EC" id="4.2.2.-" evidence="4"/>
<feature type="chain" id="PRO_5046948767" description="Endolytic peptidoglycan transglycosylase RlpA" evidence="7">
    <location>
        <begin position="20"/>
        <end position="452"/>
    </location>
</feature>
<keyword evidence="1 7" id="KW-0732">Signal</keyword>
<evidence type="ECO:0000313" key="10">
    <source>
        <dbReference type="Proteomes" id="UP001589896"/>
    </source>
</evidence>
<dbReference type="NCBIfam" id="TIGR00413">
    <property type="entry name" value="rlpA"/>
    <property type="match status" value="1"/>
</dbReference>
<feature type="compositionally biased region" description="Low complexity" evidence="6">
    <location>
        <begin position="291"/>
        <end position="305"/>
    </location>
</feature>
<evidence type="ECO:0000256" key="7">
    <source>
        <dbReference type="SAM" id="SignalP"/>
    </source>
</evidence>
<dbReference type="PROSITE" id="PS51257">
    <property type="entry name" value="PROKAR_LIPOPROTEIN"/>
    <property type="match status" value="1"/>
</dbReference>
<keyword evidence="3 4" id="KW-0961">Cell wall biogenesis/degradation</keyword>
<dbReference type="Proteomes" id="UP001589896">
    <property type="component" value="Unassembled WGS sequence"/>
</dbReference>
<evidence type="ECO:0000256" key="2">
    <source>
        <dbReference type="ARBA" id="ARBA00023239"/>
    </source>
</evidence>
<dbReference type="PANTHER" id="PTHR34183">
    <property type="entry name" value="ENDOLYTIC PEPTIDOGLYCAN TRANSGLYCOSYLASE RLPA"/>
    <property type="match status" value="1"/>
</dbReference>
<keyword evidence="10" id="KW-1185">Reference proteome</keyword>
<dbReference type="InterPro" id="IPR012997">
    <property type="entry name" value="RplA"/>
</dbReference>
<dbReference type="Pfam" id="PF05036">
    <property type="entry name" value="SPOR"/>
    <property type="match status" value="1"/>
</dbReference>
<comment type="caution">
    <text evidence="9">The sequence shown here is derived from an EMBL/GenBank/DDBJ whole genome shotgun (WGS) entry which is preliminary data.</text>
</comment>
<dbReference type="InterPro" id="IPR009009">
    <property type="entry name" value="RlpA-like_DPBB"/>
</dbReference>
<keyword evidence="4" id="KW-1003">Cell membrane</keyword>
<protein>
    <recommendedName>
        <fullName evidence="4">Endolytic peptidoglycan transglycosylase RlpA</fullName>
        <ecNumber evidence="4">4.2.2.-</ecNumber>
    </recommendedName>
</protein>
<dbReference type="SUPFAM" id="SSF50685">
    <property type="entry name" value="Barwin-like endoglucanases"/>
    <property type="match status" value="1"/>
</dbReference>
<dbReference type="Pfam" id="PF03330">
    <property type="entry name" value="DPBB_1"/>
    <property type="match status" value="1"/>
</dbReference>
<comment type="similarity">
    <text evidence="4 5">Belongs to the RlpA family.</text>
</comment>
<evidence type="ECO:0000256" key="1">
    <source>
        <dbReference type="ARBA" id="ARBA00022729"/>
    </source>
</evidence>
<comment type="subcellular location">
    <subcellularLocation>
        <location evidence="4">Cell membrane</location>
        <topology evidence="4">Lipid-anchor</topology>
    </subcellularLocation>
</comment>
<keyword evidence="4" id="KW-0472">Membrane</keyword>
<proteinExistence type="inferred from homology"/>
<name>A0ABV6RI39_9GAMM</name>
<evidence type="ECO:0000256" key="4">
    <source>
        <dbReference type="HAMAP-Rule" id="MF_02071"/>
    </source>
</evidence>
<reference evidence="9 10" key="1">
    <citation type="submission" date="2024-09" db="EMBL/GenBank/DDBJ databases">
        <authorList>
            <person name="Sun Q."/>
            <person name="Mori K."/>
        </authorList>
    </citation>
    <scope>NUCLEOTIDE SEQUENCE [LARGE SCALE GENOMIC DNA]</scope>
    <source>
        <strain evidence="9 10">KCTC 23076</strain>
    </source>
</reference>
<evidence type="ECO:0000256" key="3">
    <source>
        <dbReference type="ARBA" id="ARBA00023316"/>
    </source>
</evidence>
<dbReference type="Gene3D" id="2.40.40.10">
    <property type="entry name" value="RlpA-like domain"/>
    <property type="match status" value="1"/>
</dbReference>
<evidence type="ECO:0000256" key="5">
    <source>
        <dbReference type="RuleBase" id="RU003495"/>
    </source>
</evidence>
<dbReference type="InterPro" id="IPR007730">
    <property type="entry name" value="SPOR-like_dom"/>
</dbReference>
<organism evidence="9 10">
    <name type="scientific">Lysobacter korlensis</name>
    <dbReference type="NCBI Taxonomy" id="553636"/>
    <lineage>
        <taxon>Bacteria</taxon>
        <taxon>Pseudomonadati</taxon>
        <taxon>Pseudomonadota</taxon>
        <taxon>Gammaproteobacteria</taxon>
        <taxon>Lysobacterales</taxon>
        <taxon>Lysobacteraceae</taxon>
        <taxon>Lysobacter</taxon>
    </lineage>
</organism>